<keyword evidence="3" id="KW-1185">Reference proteome</keyword>
<dbReference type="HOGENOM" id="CLU_2815501_0_0_1"/>
<evidence type="ECO:0000313" key="3">
    <source>
        <dbReference type="Proteomes" id="UP000009046"/>
    </source>
</evidence>
<dbReference type="AlphaFoldDB" id="E0VKI7"/>
<dbReference type="Proteomes" id="UP000009046">
    <property type="component" value="Unassembled WGS sequence"/>
</dbReference>
<reference evidence="1" key="2">
    <citation type="submission" date="2007-04" db="EMBL/GenBank/DDBJ databases">
        <title>The genome of the human body louse.</title>
        <authorList>
            <consortium name="The Human Body Louse Genome Consortium"/>
            <person name="Kirkness E."/>
            <person name="Walenz B."/>
            <person name="Hass B."/>
            <person name="Bruggner R."/>
            <person name="Strausberg R."/>
        </authorList>
    </citation>
    <scope>NUCLEOTIDE SEQUENCE</scope>
    <source>
        <strain evidence="1">USDA</strain>
    </source>
</reference>
<reference evidence="1" key="1">
    <citation type="submission" date="2007-04" db="EMBL/GenBank/DDBJ databases">
        <title>Annotation of Pediculus humanus corporis strain USDA.</title>
        <authorList>
            <person name="Kirkness E."/>
            <person name="Hannick L."/>
            <person name="Hass B."/>
            <person name="Bruggner R."/>
            <person name="Lawson D."/>
            <person name="Bidwell S."/>
            <person name="Joardar V."/>
            <person name="Caler E."/>
            <person name="Walenz B."/>
            <person name="Inman J."/>
            <person name="Schobel S."/>
            <person name="Galinsky K."/>
            <person name="Amedeo P."/>
            <person name="Strausberg R."/>
        </authorList>
    </citation>
    <scope>NUCLEOTIDE SEQUENCE</scope>
    <source>
        <strain evidence="1">USDA</strain>
    </source>
</reference>
<dbReference type="EMBL" id="DS235248">
    <property type="protein sequence ID" value="EEB13893.1"/>
    <property type="molecule type" value="Genomic_DNA"/>
</dbReference>
<evidence type="ECO:0000313" key="2">
    <source>
        <dbReference type="EnsemblMetazoa" id="PHUM265450-PA"/>
    </source>
</evidence>
<accession>E0VKI7</accession>
<evidence type="ECO:0000313" key="1">
    <source>
        <dbReference type="EMBL" id="EEB13893.1"/>
    </source>
</evidence>
<dbReference type="EMBL" id="AAZO01003071">
    <property type="status" value="NOT_ANNOTATED_CDS"/>
    <property type="molecule type" value="Genomic_DNA"/>
</dbReference>
<dbReference type="VEuPathDB" id="VectorBase:PHUM265450"/>
<dbReference type="CTD" id="8235512"/>
<name>E0VKI7_PEDHC</name>
<reference evidence="2" key="3">
    <citation type="submission" date="2021-02" db="UniProtKB">
        <authorList>
            <consortium name="EnsemblMetazoa"/>
        </authorList>
    </citation>
    <scope>IDENTIFICATION</scope>
    <source>
        <strain evidence="2">USDA</strain>
    </source>
</reference>
<protein>
    <submittedName>
        <fullName evidence="1 2">Uncharacterized protein</fullName>
    </submittedName>
</protein>
<sequence length="67" mass="7800">MTTFTTRWIKLKFLSRKRKEKETLCMVQTNLTAKGFAVVSVLVLIQLQRFGKTGHDYQVGEYGDTWT</sequence>
<dbReference type="InParanoid" id="E0VKI7"/>
<dbReference type="GeneID" id="8235512"/>
<gene>
    <name evidence="2" type="primary">8235512</name>
    <name evidence="1" type="ORF">Phum_PHUM265450</name>
</gene>
<dbReference type="EnsemblMetazoa" id="PHUM265450-RA">
    <property type="protein sequence ID" value="PHUM265450-PA"/>
    <property type="gene ID" value="PHUM265450"/>
</dbReference>
<dbReference type="RefSeq" id="XP_002426631.1">
    <property type="nucleotide sequence ID" value="XM_002426586.1"/>
</dbReference>
<dbReference type="KEGG" id="phu:Phum_PHUM265450"/>
<organism>
    <name type="scientific">Pediculus humanus subsp. corporis</name>
    <name type="common">Body louse</name>
    <dbReference type="NCBI Taxonomy" id="121224"/>
    <lineage>
        <taxon>Eukaryota</taxon>
        <taxon>Metazoa</taxon>
        <taxon>Ecdysozoa</taxon>
        <taxon>Arthropoda</taxon>
        <taxon>Hexapoda</taxon>
        <taxon>Insecta</taxon>
        <taxon>Pterygota</taxon>
        <taxon>Neoptera</taxon>
        <taxon>Paraneoptera</taxon>
        <taxon>Psocodea</taxon>
        <taxon>Troctomorpha</taxon>
        <taxon>Phthiraptera</taxon>
        <taxon>Anoplura</taxon>
        <taxon>Pediculidae</taxon>
        <taxon>Pediculus</taxon>
    </lineage>
</organism>
<proteinExistence type="predicted"/>